<dbReference type="Pfam" id="PF14091">
    <property type="entry name" value="DUF4269"/>
    <property type="match status" value="1"/>
</dbReference>
<dbReference type="EMBL" id="JAQGEF010000023">
    <property type="protein sequence ID" value="MDA3616132.1"/>
    <property type="molecule type" value="Genomic_DNA"/>
</dbReference>
<organism evidence="1 2">
    <name type="scientific">Polluticaenibacter yanchengensis</name>
    <dbReference type="NCBI Taxonomy" id="3014562"/>
    <lineage>
        <taxon>Bacteria</taxon>
        <taxon>Pseudomonadati</taxon>
        <taxon>Bacteroidota</taxon>
        <taxon>Chitinophagia</taxon>
        <taxon>Chitinophagales</taxon>
        <taxon>Chitinophagaceae</taxon>
        <taxon>Polluticaenibacter</taxon>
    </lineage>
</organism>
<dbReference type="InterPro" id="IPR025365">
    <property type="entry name" value="DUF4269"/>
</dbReference>
<name>A0ABT4UMQ9_9BACT</name>
<proteinExistence type="predicted"/>
<accession>A0ABT4UMQ9</accession>
<gene>
    <name evidence="1" type="ORF">O3P16_15050</name>
</gene>
<evidence type="ECO:0000313" key="2">
    <source>
        <dbReference type="Proteomes" id="UP001210231"/>
    </source>
</evidence>
<keyword evidence="2" id="KW-1185">Reference proteome</keyword>
<dbReference type="Proteomes" id="UP001210231">
    <property type="component" value="Unassembled WGS sequence"/>
</dbReference>
<comment type="caution">
    <text evidence="1">The sequence shown here is derived from an EMBL/GenBank/DDBJ whole genome shotgun (WGS) entry which is preliminary data.</text>
</comment>
<reference evidence="1 2" key="1">
    <citation type="submission" date="2022-12" db="EMBL/GenBank/DDBJ databases">
        <title>Chitinophagaceae gen. sp. nov., a new member of the family Chitinophagaceae, isolated from soil in a chemical factory.</title>
        <authorList>
            <person name="Ke Z."/>
        </authorList>
    </citation>
    <scope>NUCLEOTIDE SEQUENCE [LARGE SCALE GENOMIC DNA]</scope>
    <source>
        <strain evidence="1 2">LY-5</strain>
    </source>
</reference>
<dbReference type="RefSeq" id="WP_407032462.1">
    <property type="nucleotide sequence ID" value="NZ_JAQGEF010000023.1"/>
</dbReference>
<evidence type="ECO:0000313" key="1">
    <source>
        <dbReference type="EMBL" id="MDA3616132.1"/>
    </source>
</evidence>
<sequence length="177" mass="20563">MHFDTIDYLQQGNTRQQQAYKILTEFRIFELLKPFNPILTGTIPIHIDIENSDLDIICYTPDYQEFLNTLDQHFRHFEKFSVSENHTTNIPAIVAGFYIGNTEIEIFGQNLPVKSQNAYRHMLIEHALLQKHGEPFRQQIIALKEQGLKTEPAFAQLLNLEGDPYTELLKLEAIDAF</sequence>
<protein>
    <submittedName>
        <fullName evidence="1">DUF4269 domain-containing protein</fullName>
    </submittedName>
</protein>